<gene>
    <name evidence="1" type="ORF">GCM10007276_28970</name>
</gene>
<dbReference type="Proteomes" id="UP000602745">
    <property type="component" value="Unassembled WGS sequence"/>
</dbReference>
<comment type="caution">
    <text evidence="1">The sequence shown here is derived from an EMBL/GenBank/DDBJ whole genome shotgun (WGS) entry which is preliminary data.</text>
</comment>
<reference evidence="1" key="2">
    <citation type="submission" date="2020-09" db="EMBL/GenBank/DDBJ databases">
        <authorList>
            <person name="Sun Q."/>
            <person name="Sedlacek I."/>
        </authorList>
    </citation>
    <scope>NUCLEOTIDE SEQUENCE</scope>
    <source>
        <strain evidence="1">CCM 7684</strain>
    </source>
</reference>
<name>A0A8J2YL43_9RHOB</name>
<evidence type="ECO:0000313" key="1">
    <source>
        <dbReference type="EMBL" id="GGE50073.1"/>
    </source>
</evidence>
<organism evidence="1 2">
    <name type="scientific">Agaricicola taiwanensis</name>
    <dbReference type="NCBI Taxonomy" id="591372"/>
    <lineage>
        <taxon>Bacteria</taxon>
        <taxon>Pseudomonadati</taxon>
        <taxon>Pseudomonadota</taxon>
        <taxon>Alphaproteobacteria</taxon>
        <taxon>Rhodobacterales</taxon>
        <taxon>Paracoccaceae</taxon>
        <taxon>Agaricicola</taxon>
    </lineage>
</organism>
<sequence>MPTTPVMGVRSSCVTVATGATLALSGDVAVRRARREAMNPAAKAATAMAMMVSMSFLSQPDHRAAEVKERFSVDDPVEPVKLRAWAAKSMRPRQG</sequence>
<dbReference type="AlphaFoldDB" id="A0A8J2YL43"/>
<dbReference type="EMBL" id="BMCP01000004">
    <property type="protein sequence ID" value="GGE50073.1"/>
    <property type="molecule type" value="Genomic_DNA"/>
</dbReference>
<accession>A0A8J2YL43</accession>
<evidence type="ECO:0000313" key="2">
    <source>
        <dbReference type="Proteomes" id="UP000602745"/>
    </source>
</evidence>
<reference evidence="1" key="1">
    <citation type="journal article" date="2014" name="Int. J. Syst. Evol. Microbiol.">
        <title>Complete genome sequence of Corynebacterium casei LMG S-19264T (=DSM 44701T), isolated from a smear-ripened cheese.</title>
        <authorList>
            <consortium name="US DOE Joint Genome Institute (JGI-PGF)"/>
            <person name="Walter F."/>
            <person name="Albersmeier A."/>
            <person name="Kalinowski J."/>
            <person name="Ruckert C."/>
        </authorList>
    </citation>
    <scope>NUCLEOTIDE SEQUENCE</scope>
    <source>
        <strain evidence="1">CCM 7684</strain>
    </source>
</reference>
<proteinExistence type="predicted"/>
<protein>
    <submittedName>
        <fullName evidence="1">Uncharacterized protein</fullName>
    </submittedName>
</protein>
<keyword evidence="2" id="KW-1185">Reference proteome</keyword>